<keyword evidence="1" id="KW-0808">Transferase</keyword>
<keyword evidence="1" id="KW-0489">Methyltransferase</keyword>
<dbReference type="Pfam" id="PF04445">
    <property type="entry name" value="SAM_MT"/>
    <property type="match status" value="1"/>
</dbReference>
<dbReference type="Proteomes" id="UP001206548">
    <property type="component" value="Unassembled WGS sequence"/>
</dbReference>
<protein>
    <submittedName>
        <fullName evidence="1">Class I SAM-dependent methyltransferase</fullName>
    </submittedName>
</protein>
<proteinExistence type="predicted"/>
<dbReference type="PANTHER" id="PTHR36112:SF1">
    <property type="entry name" value="RIBOSOMAL RNA SMALL SUBUNIT METHYLTRANSFERASE J"/>
    <property type="match status" value="1"/>
</dbReference>
<reference evidence="1 2" key="1">
    <citation type="journal article" date="2023" name="Int. J. Syst. Evol. Microbiol.">
        <title>Streptococcus sciuri sp. nov., Staphylococcus marylandisciuri sp. nov. and Staphylococcus americanisciuri sp. nov., isolated from faeces of eastern grey squirrel (Sciurus carolinensis).</title>
        <authorList>
            <person name="Volokhov D.V."/>
            <person name="Zagorodnyaya T.A."/>
            <person name="Furtak V.A."/>
            <person name="Nattanmai G."/>
            <person name="Randall L."/>
            <person name="Jose S."/>
            <person name="Gao Y."/>
            <person name="Eisenberg T."/>
            <person name="Delmonte P."/>
            <person name="Blom J."/>
            <person name="Mitchell K.K."/>
        </authorList>
    </citation>
    <scope>NUCLEOTIDE SEQUENCE [LARGE SCALE GENOMIC DNA]</scope>
    <source>
        <strain evidence="1 2">SQ9-PEA</strain>
    </source>
</reference>
<accession>A0ABT2F795</accession>
<dbReference type="Gene3D" id="3.40.50.150">
    <property type="entry name" value="Vaccinia Virus protein VP39"/>
    <property type="match status" value="1"/>
</dbReference>
<organism evidence="1 2">
    <name type="scientific">Streptococcus sciuri</name>
    <dbReference type="NCBI Taxonomy" id="2973939"/>
    <lineage>
        <taxon>Bacteria</taxon>
        <taxon>Bacillati</taxon>
        <taxon>Bacillota</taxon>
        <taxon>Bacilli</taxon>
        <taxon>Lactobacillales</taxon>
        <taxon>Streptococcaceae</taxon>
        <taxon>Streptococcus</taxon>
    </lineage>
</organism>
<evidence type="ECO:0000313" key="1">
    <source>
        <dbReference type="EMBL" id="MCS4488304.1"/>
    </source>
</evidence>
<dbReference type="GO" id="GO:0032259">
    <property type="term" value="P:methylation"/>
    <property type="evidence" value="ECO:0007669"/>
    <property type="project" value="UniProtKB-KW"/>
</dbReference>
<dbReference type="SUPFAM" id="SSF53335">
    <property type="entry name" value="S-adenosyl-L-methionine-dependent methyltransferases"/>
    <property type="match status" value="1"/>
</dbReference>
<sequence length="237" mass="27137">MQEKQAKSLAERLKVAYKERRKESLKRLMWDCDGILVVYKDKVVFQGINGEVLFFHPDTAMIRVKSHHDPLWNLIGSTKKTVLDTTMGLASDSIVMAAAGHDVTAIESEEIPYILVSLGLKNYQSSNSQLNVAMRSIKTIHEDNLIFLKSQSDHHFDVVYCDPMFRYEIREADNLAGLASLANPSPLTTELLAEMKRVAKEKVIIKAHFKDDVFEKYGFKRFVRPNQKFHYGVIDIF</sequence>
<dbReference type="InterPro" id="IPR029063">
    <property type="entry name" value="SAM-dependent_MTases_sf"/>
</dbReference>
<dbReference type="EMBL" id="JANUXX010000005">
    <property type="protein sequence ID" value="MCS4488304.1"/>
    <property type="molecule type" value="Genomic_DNA"/>
</dbReference>
<name>A0ABT2F795_9STRE</name>
<evidence type="ECO:0000313" key="2">
    <source>
        <dbReference type="Proteomes" id="UP001206548"/>
    </source>
</evidence>
<dbReference type="PANTHER" id="PTHR36112">
    <property type="entry name" value="RIBOSOMAL RNA SMALL SUBUNIT METHYLTRANSFERASE J"/>
    <property type="match status" value="1"/>
</dbReference>
<dbReference type="InterPro" id="IPR007536">
    <property type="entry name" value="16SrRNA_methylTrfase_J"/>
</dbReference>
<comment type="caution">
    <text evidence="1">The sequence shown here is derived from an EMBL/GenBank/DDBJ whole genome shotgun (WGS) entry which is preliminary data.</text>
</comment>
<dbReference type="GO" id="GO:0008168">
    <property type="term" value="F:methyltransferase activity"/>
    <property type="evidence" value="ECO:0007669"/>
    <property type="project" value="UniProtKB-KW"/>
</dbReference>
<gene>
    <name evidence="1" type="ORF">NXS10_04950</name>
</gene>
<keyword evidence="2" id="KW-1185">Reference proteome</keyword>